<dbReference type="GO" id="GO:0008270">
    <property type="term" value="F:zinc ion binding"/>
    <property type="evidence" value="ECO:0007669"/>
    <property type="project" value="UniProtKB-KW"/>
</dbReference>
<gene>
    <name evidence="6" type="ORF">QTG54_003337</name>
</gene>
<dbReference type="SUPFAM" id="SSF144232">
    <property type="entry name" value="HIT/MYND zinc finger-like"/>
    <property type="match status" value="1"/>
</dbReference>
<comment type="caution">
    <text evidence="6">The sequence shown here is derived from an EMBL/GenBank/DDBJ whole genome shotgun (WGS) entry which is preliminary data.</text>
</comment>
<evidence type="ECO:0000256" key="4">
    <source>
        <dbReference type="PROSITE-ProRule" id="PRU00134"/>
    </source>
</evidence>
<dbReference type="AlphaFoldDB" id="A0AAD8YGC7"/>
<keyword evidence="3" id="KW-0862">Zinc</keyword>
<evidence type="ECO:0000313" key="7">
    <source>
        <dbReference type="Proteomes" id="UP001224775"/>
    </source>
</evidence>
<evidence type="ECO:0000313" key="6">
    <source>
        <dbReference type="EMBL" id="KAK1745413.1"/>
    </source>
</evidence>
<proteinExistence type="predicted"/>
<dbReference type="InterPro" id="IPR002893">
    <property type="entry name" value="Znf_MYND"/>
</dbReference>
<sequence>MPSRKRAQGKARMKAKAMAKTKTAVAEAATNQQQELSSLMQQIYMCNHGHVPWQVDICAKFASELLNEYNATINRGDSPSPSPRTHTIKSLQAMNSKEEYSEVWNDAGKMKLLVAYFLSLGTKHATEENMWAARVYAHYACFFEEYIASELNNTQASMNRAKMVELLCASDDHTLISYLKHRIPCTCLNEMYKQVKSTKKMGLCFNEHCSHPDRMVDRDTMLNCTRCRSANYCSRECQVADWTRHKKMLCDEVAKAIASFNFKQNSKLSQI</sequence>
<keyword evidence="7" id="KW-1185">Reference proteome</keyword>
<evidence type="ECO:0000259" key="5">
    <source>
        <dbReference type="PROSITE" id="PS50865"/>
    </source>
</evidence>
<feature type="domain" description="MYND-type" evidence="5">
    <location>
        <begin position="206"/>
        <end position="250"/>
    </location>
</feature>
<evidence type="ECO:0000256" key="1">
    <source>
        <dbReference type="ARBA" id="ARBA00022723"/>
    </source>
</evidence>
<dbReference type="Proteomes" id="UP001224775">
    <property type="component" value="Unassembled WGS sequence"/>
</dbReference>
<keyword evidence="1" id="KW-0479">Metal-binding</keyword>
<reference evidence="6" key="1">
    <citation type="submission" date="2023-06" db="EMBL/GenBank/DDBJ databases">
        <title>Survivors Of The Sea: Transcriptome response of Skeletonema marinoi to long-term dormancy.</title>
        <authorList>
            <person name="Pinder M.I.M."/>
            <person name="Kourtchenko O."/>
            <person name="Robertson E.K."/>
            <person name="Larsson T."/>
            <person name="Maumus F."/>
            <person name="Osuna-Cruz C.M."/>
            <person name="Vancaester E."/>
            <person name="Stenow R."/>
            <person name="Vandepoele K."/>
            <person name="Ploug H."/>
            <person name="Bruchert V."/>
            <person name="Godhe A."/>
            <person name="Topel M."/>
        </authorList>
    </citation>
    <scope>NUCLEOTIDE SEQUENCE</scope>
    <source>
        <strain evidence="6">R05AC</strain>
    </source>
</reference>
<protein>
    <recommendedName>
        <fullName evidence="5">MYND-type domain-containing protein</fullName>
    </recommendedName>
</protein>
<organism evidence="6 7">
    <name type="scientific">Skeletonema marinoi</name>
    <dbReference type="NCBI Taxonomy" id="267567"/>
    <lineage>
        <taxon>Eukaryota</taxon>
        <taxon>Sar</taxon>
        <taxon>Stramenopiles</taxon>
        <taxon>Ochrophyta</taxon>
        <taxon>Bacillariophyta</taxon>
        <taxon>Coscinodiscophyceae</taxon>
        <taxon>Thalassiosirophycidae</taxon>
        <taxon>Thalassiosirales</taxon>
        <taxon>Skeletonemataceae</taxon>
        <taxon>Skeletonema</taxon>
        <taxon>Skeletonema marinoi-dohrnii complex</taxon>
    </lineage>
</organism>
<name>A0AAD8YGC7_9STRA</name>
<dbReference type="PROSITE" id="PS50865">
    <property type="entry name" value="ZF_MYND_2"/>
    <property type="match status" value="1"/>
</dbReference>
<dbReference type="Gene3D" id="6.10.140.2220">
    <property type="match status" value="1"/>
</dbReference>
<keyword evidence="2 4" id="KW-0863">Zinc-finger</keyword>
<dbReference type="EMBL" id="JATAAI010000005">
    <property type="protein sequence ID" value="KAK1745413.1"/>
    <property type="molecule type" value="Genomic_DNA"/>
</dbReference>
<accession>A0AAD8YGC7</accession>
<dbReference type="Pfam" id="PF01753">
    <property type="entry name" value="zf-MYND"/>
    <property type="match status" value="1"/>
</dbReference>
<evidence type="ECO:0000256" key="3">
    <source>
        <dbReference type="ARBA" id="ARBA00022833"/>
    </source>
</evidence>
<evidence type="ECO:0000256" key="2">
    <source>
        <dbReference type="ARBA" id="ARBA00022771"/>
    </source>
</evidence>